<protein>
    <submittedName>
        <fullName evidence="2">Enhanced serine sensitivity protein SseB C-terminal domain-containing protein</fullName>
    </submittedName>
</protein>
<keyword evidence="3" id="KW-1185">Reference proteome</keyword>
<feature type="domain" description="SseB protein C-terminal" evidence="1">
    <location>
        <begin position="23"/>
        <end position="135"/>
    </location>
</feature>
<gene>
    <name evidence="2" type="ORF">Q5E86_16795</name>
</gene>
<sequence>MSQQSNNNSSIQETEIQYTELTVPKGSSLKLSALEEQPQAIVDALSEFFKQHKVVRRGFIVSAVEDEASEENPILLVALEFTAGAENIDAIIHDAGTLACDFLADNESIDFCIVNEHEKGVSHFITQHVQPFYQRRLGSFLRDTIPVKNTW</sequence>
<dbReference type="InterPro" id="IPR027945">
    <property type="entry name" value="SseB_C"/>
</dbReference>
<accession>A0ABT9ATM3</accession>
<organism evidence="2 3">
    <name type="scientific">Providencia huashanensis</name>
    <dbReference type="NCBI Taxonomy" id="3037798"/>
    <lineage>
        <taxon>Bacteria</taxon>
        <taxon>Pseudomonadati</taxon>
        <taxon>Pseudomonadota</taxon>
        <taxon>Gammaproteobacteria</taxon>
        <taxon>Enterobacterales</taxon>
        <taxon>Morganellaceae</taxon>
        <taxon>Providencia</taxon>
    </lineage>
</organism>
<dbReference type="Proteomes" id="UP001176478">
    <property type="component" value="Unassembled WGS sequence"/>
</dbReference>
<reference evidence="2" key="2">
    <citation type="journal article" date="2024" name="Int. J. Antimicrob. Agents">
        <title>Identification of a novel Providencia species showing multi-drug-resistant in three patients with hospital-acquired infection.</title>
        <authorList>
            <person name="Yang W."/>
            <person name="Chen J."/>
            <person name="Yang F."/>
            <person name="Ji P."/>
            <person name="Shen S."/>
            <person name="Yin D."/>
            <person name="Hu F."/>
        </authorList>
    </citation>
    <scope>NUCLEOTIDE SEQUENCE</scope>
    <source>
        <strain evidence="2">CRE-138-0111</strain>
    </source>
</reference>
<comment type="caution">
    <text evidence="2">The sequence shown here is derived from an EMBL/GenBank/DDBJ whole genome shotgun (WGS) entry which is preliminary data.</text>
</comment>
<dbReference type="Pfam" id="PF14581">
    <property type="entry name" value="SseB_C"/>
    <property type="match status" value="1"/>
</dbReference>
<reference evidence="2" key="1">
    <citation type="submission" date="2023-07" db="EMBL/GenBank/DDBJ databases">
        <authorList>
            <person name="Yang W."/>
            <person name="Chen J."/>
            <person name="Ji P."/>
            <person name="Hu F."/>
        </authorList>
    </citation>
    <scope>NUCLEOTIDE SEQUENCE</scope>
    <source>
        <strain evidence="2">CRE-138-0111</strain>
    </source>
</reference>
<evidence type="ECO:0000313" key="3">
    <source>
        <dbReference type="Proteomes" id="UP001176478"/>
    </source>
</evidence>
<evidence type="ECO:0000313" key="2">
    <source>
        <dbReference type="EMBL" id="MDO7857971.1"/>
    </source>
</evidence>
<proteinExistence type="predicted"/>
<name>A0ABT9ATM3_9GAMM</name>
<dbReference type="EMBL" id="JAUQTG010000011">
    <property type="protein sequence ID" value="MDO7857971.1"/>
    <property type="molecule type" value="Genomic_DNA"/>
</dbReference>
<evidence type="ECO:0000259" key="1">
    <source>
        <dbReference type="Pfam" id="PF14581"/>
    </source>
</evidence>